<sequence length="153" mass="17512">MKFRYRPTERQTNRPTDQPKDRQSDSYIAPITNCLISSEKKLSTPGDFPAFRLRTLSSTSSFSKHGQSSTTFWSEIVLTEKARWSKQCQQKVRNFSFDTSPFRFAWLLPILCGPSILELSSDNHLVDGPTNRPTDRQTDMCKAIIPPLLRRGA</sequence>
<reference evidence="2" key="2">
    <citation type="submission" date="2020-11" db="EMBL/GenBank/DDBJ databases">
        <authorList>
            <person name="McCartney M.A."/>
            <person name="Auch B."/>
            <person name="Kono T."/>
            <person name="Mallez S."/>
            <person name="Becker A."/>
            <person name="Gohl D.M."/>
            <person name="Silverstein K.A.T."/>
            <person name="Koren S."/>
            <person name="Bechman K.B."/>
            <person name="Herman A."/>
            <person name="Abrahante J.E."/>
            <person name="Garbe J."/>
        </authorList>
    </citation>
    <scope>NUCLEOTIDE SEQUENCE</scope>
    <source>
        <strain evidence="2">Duluth1</strain>
        <tissue evidence="2">Whole animal</tissue>
    </source>
</reference>
<dbReference type="Proteomes" id="UP000828390">
    <property type="component" value="Unassembled WGS sequence"/>
</dbReference>
<gene>
    <name evidence="2" type="ORF">DPMN_189082</name>
</gene>
<evidence type="ECO:0000313" key="3">
    <source>
        <dbReference type="Proteomes" id="UP000828390"/>
    </source>
</evidence>
<dbReference type="AlphaFoldDB" id="A0A9D4DUY1"/>
<protein>
    <submittedName>
        <fullName evidence="2">Uncharacterized protein</fullName>
    </submittedName>
</protein>
<accession>A0A9D4DUY1</accession>
<dbReference type="EMBL" id="JAIWYP010000010">
    <property type="protein sequence ID" value="KAH3754414.1"/>
    <property type="molecule type" value="Genomic_DNA"/>
</dbReference>
<comment type="caution">
    <text evidence="2">The sequence shown here is derived from an EMBL/GenBank/DDBJ whole genome shotgun (WGS) entry which is preliminary data.</text>
</comment>
<organism evidence="2 3">
    <name type="scientific">Dreissena polymorpha</name>
    <name type="common">Zebra mussel</name>
    <name type="synonym">Mytilus polymorpha</name>
    <dbReference type="NCBI Taxonomy" id="45954"/>
    <lineage>
        <taxon>Eukaryota</taxon>
        <taxon>Metazoa</taxon>
        <taxon>Spiralia</taxon>
        <taxon>Lophotrochozoa</taxon>
        <taxon>Mollusca</taxon>
        <taxon>Bivalvia</taxon>
        <taxon>Autobranchia</taxon>
        <taxon>Heteroconchia</taxon>
        <taxon>Euheterodonta</taxon>
        <taxon>Imparidentia</taxon>
        <taxon>Neoheterodontei</taxon>
        <taxon>Myida</taxon>
        <taxon>Dreissenoidea</taxon>
        <taxon>Dreissenidae</taxon>
        <taxon>Dreissena</taxon>
    </lineage>
</organism>
<proteinExistence type="predicted"/>
<evidence type="ECO:0000256" key="1">
    <source>
        <dbReference type="SAM" id="MobiDB-lite"/>
    </source>
</evidence>
<reference evidence="2" key="1">
    <citation type="journal article" date="2019" name="bioRxiv">
        <title>The Genome of the Zebra Mussel, Dreissena polymorpha: A Resource for Invasive Species Research.</title>
        <authorList>
            <person name="McCartney M.A."/>
            <person name="Auch B."/>
            <person name="Kono T."/>
            <person name="Mallez S."/>
            <person name="Zhang Y."/>
            <person name="Obille A."/>
            <person name="Becker A."/>
            <person name="Abrahante J.E."/>
            <person name="Garbe J."/>
            <person name="Badalamenti J.P."/>
            <person name="Herman A."/>
            <person name="Mangelson H."/>
            <person name="Liachko I."/>
            <person name="Sullivan S."/>
            <person name="Sone E.D."/>
            <person name="Koren S."/>
            <person name="Silverstein K.A.T."/>
            <person name="Beckman K.B."/>
            <person name="Gohl D.M."/>
        </authorList>
    </citation>
    <scope>NUCLEOTIDE SEQUENCE</scope>
    <source>
        <strain evidence="2">Duluth1</strain>
        <tissue evidence="2">Whole animal</tissue>
    </source>
</reference>
<name>A0A9D4DUY1_DREPO</name>
<evidence type="ECO:0000313" key="2">
    <source>
        <dbReference type="EMBL" id="KAH3754414.1"/>
    </source>
</evidence>
<keyword evidence="3" id="KW-1185">Reference proteome</keyword>
<feature type="region of interest" description="Disordered" evidence="1">
    <location>
        <begin position="1"/>
        <end position="24"/>
    </location>
</feature>